<dbReference type="EMBL" id="KV453909">
    <property type="protein sequence ID" value="ODV82107.1"/>
    <property type="molecule type" value="Genomic_DNA"/>
</dbReference>
<keyword evidence="2" id="KW-1185">Reference proteome</keyword>
<gene>
    <name evidence="1" type="ORF">CANTADRAFT_98513</name>
</gene>
<evidence type="ECO:0000313" key="1">
    <source>
        <dbReference type="EMBL" id="ODV82107.1"/>
    </source>
</evidence>
<name>A0A1E4SRP2_9ASCO</name>
<protein>
    <submittedName>
        <fullName evidence="1">Uncharacterized protein</fullName>
    </submittedName>
</protein>
<dbReference type="GeneID" id="30986148"/>
<dbReference type="Proteomes" id="UP000094285">
    <property type="component" value="Unassembled WGS sequence"/>
</dbReference>
<organism evidence="1 2">
    <name type="scientific">Suhomyces tanzawaensis NRRL Y-17324</name>
    <dbReference type="NCBI Taxonomy" id="984487"/>
    <lineage>
        <taxon>Eukaryota</taxon>
        <taxon>Fungi</taxon>
        <taxon>Dikarya</taxon>
        <taxon>Ascomycota</taxon>
        <taxon>Saccharomycotina</taxon>
        <taxon>Pichiomycetes</taxon>
        <taxon>Debaryomycetaceae</taxon>
        <taxon>Suhomyces</taxon>
    </lineage>
</organism>
<dbReference type="RefSeq" id="XP_020067229.1">
    <property type="nucleotide sequence ID" value="XM_020212012.1"/>
</dbReference>
<reference evidence="2" key="1">
    <citation type="submission" date="2016-05" db="EMBL/GenBank/DDBJ databases">
        <title>Comparative genomics of biotechnologically important yeasts.</title>
        <authorList>
            <consortium name="DOE Joint Genome Institute"/>
            <person name="Riley R."/>
            <person name="Haridas S."/>
            <person name="Wolfe K.H."/>
            <person name="Lopes M.R."/>
            <person name="Hittinger C.T."/>
            <person name="Goker M."/>
            <person name="Salamov A."/>
            <person name="Wisecaver J."/>
            <person name="Long T.M."/>
            <person name="Aerts A.L."/>
            <person name="Barry K."/>
            <person name="Choi C."/>
            <person name="Clum A."/>
            <person name="Coughlan A.Y."/>
            <person name="Deshpande S."/>
            <person name="Douglass A.P."/>
            <person name="Hanson S.J."/>
            <person name="Klenk H.-P."/>
            <person name="Labutti K."/>
            <person name="Lapidus A."/>
            <person name="Lindquist E."/>
            <person name="Lipzen A."/>
            <person name="Meier-Kolthoff J.P."/>
            <person name="Ohm R.A."/>
            <person name="Otillar R.P."/>
            <person name="Pangilinan J."/>
            <person name="Peng Y."/>
            <person name="Rokas A."/>
            <person name="Rosa C.A."/>
            <person name="Scheuner C."/>
            <person name="Sibirny A.A."/>
            <person name="Slot J.C."/>
            <person name="Stielow J.B."/>
            <person name="Sun H."/>
            <person name="Kurtzman C.P."/>
            <person name="Blackwell M."/>
            <person name="Grigoriev I.V."/>
            <person name="Jeffries T.W."/>
        </authorList>
    </citation>
    <scope>NUCLEOTIDE SEQUENCE [LARGE SCALE GENOMIC DNA]</scope>
    <source>
        <strain evidence="2">NRRL Y-17324</strain>
    </source>
</reference>
<proteinExistence type="predicted"/>
<evidence type="ECO:0000313" key="2">
    <source>
        <dbReference type="Proteomes" id="UP000094285"/>
    </source>
</evidence>
<dbReference type="AlphaFoldDB" id="A0A1E4SRP2"/>
<accession>A0A1E4SRP2</accession>
<sequence length="471" mass="54076">MFAKFAFAPIFDCNMNSASYDTNISCSTPITERTSPPAYSKILSLSFARLEHLLDHGPFESIEQLKPILDEFLSILERTTEWNSMGETLKDEIIDFFSTSRLERIVKVLVVAFLEKLIPMDLDCPDNFTQWVAPQRSLKLFCRLVAVLFRLPFDHRFETTIPVEITVSILEKLEAVALQLQTTMDVHFTEPPDSTTRSSILKDEDGPQGCSTGLELISQMMEIKTDLKNKCNLIKLASLLVVTFSKPKLEIVQFFTHLELDIHNIPRISAQFCAFSNCILMCYDYYDLERDADFEILGKAHEAFVTRVRLFSLFLPQIEASSKRCSKIHRQIFKKPKSRAKPTTNPTVQRYSCYYKHITKTGDYRKYLQIPPLPEWPKIFDRSICDSSSSLLISNREAETRKPTGISPGGVFIPIQKVCEFEVVPPIQTRNGFRKKCKSVTNKLLKLHKWRGGWLNPKPILETEVIVADRQ</sequence>